<feature type="compositionally biased region" description="Polar residues" evidence="1">
    <location>
        <begin position="21"/>
        <end position="32"/>
    </location>
</feature>
<keyword evidence="3" id="KW-1185">Reference proteome</keyword>
<feature type="region of interest" description="Disordered" evidence="1">
    <location>
        <begin position="1"/>
        <end position="45"/>
    </location>
</feature>
<feature type="region of interest" description="Disordered" evidence="1">
    <location>
        <begin position="186"/>
        <end position="211"/>
    </location>
</feature>
<evidence type="ECO:0000256" key="1">
    <source>
        <dbReference type="SAM" id="MobiDB-lite"/>
    </source>
</evidence>
<dbReference type="Proteomes" id="UP001295444">
    <property type="component" value="Chromosome 11"/>
</dbReference>
<dbReference type="InterPro" id="IPR042566">
    <property type="entry name" value="L1_C"/>
</dbReference>
<gene>
    <name evidence="2" type="ORF">PECUL_23A048402</name>
</gene>
<dbReference type="Gene3D" id="3.30.250.20">
    <property type="entry name" value="L1 transposable element, C-terminal domain"/>
    <property type="match status" value="1"/>
</dbReference>
<feature type="region of interest" description="Disordered" evidence="1">
    <location>
        <begin position="75"/>
        <end position="104"/>
    </location>
</feature>
<evidence type="ECO:0000313" key="2">
    <source>
        <dbReference type="EMBL" id="CAH2322246.1"/>
    </source>
</evidence>
<proteinExistence type="predicted"/>
<name>A0AAD1WU88_PELCU</name>
<reference evidence="2" key="1">
    <citation type="submission" date="2022-03" db="EMBL/GenBank/DDBJ databases">
        <authorList>
            <person name="Alioto T."/>
            <person name="Alioto T."/>
            <person name="Gomez Garrido J."/>
        </authorList>
    </citation>
    <scope>NUCLEOTIDE SEQUENCE</scope>
</reference>
<dbReference type="AlphaFoldDB" id="A0AAD1WU88"/>
<sequence>MAPKMAAPPERTPDPLDPQTGAGSEPSTTPQATGKPASRDTLTPATKQDIADLLMEMRQMHAADLDLNGTEMLADQKSQTSTDGCPARFHHQVPFRDGQNQAPRGTFEASQVTFYQDLTRNTLLWRRSLAPVTTQLRDAKIDYKWTLPMSLTVTKEGATLSLSSLQEAELFLRALGIPTRAQTWENPMTSHTWDPERITPFTPRDTERRGP</sequence>
<evidence type="ECO:0000313" key="3">
    <source>
        <dbReference type="Proteomes" id="UP001295444"/>
    </source>
</evidence>
<accession>A0AAD1WU88</accession>
<organism evidence="2 3">
    <name type="scientific">Pelobates cultripes</name>
    <name type="common">Western spadefoot toad</name>
    <dbReference type="NCBI Taxonomy" id="61616"/>
    <lineage>
        <taxon>Eukaryota</taxon>
        <taxon>Metazoa</taxon>
        <taxon>Chordata</taxon>
        <taxon>Craniata</taxon>
        <taxon>Vertebrata</taxon>
        <taxon>Euteleostomi</taxon>
        <taxon>Amphibia</taxon>
        <taxon>Batrachia</taxon>
        <taxon>Anura</taxon>
        <taxon>Pelobatoidea</taxon>
        <taxon>Pelobatidae</taxon>
        <taxon>Pelobates</taxon>
    </lineage>
</organism>
<dbReference type="EMBL" id="OW240922">
    <property type="protein sequence ID" value="CAH2322246.1"/>
    <property type="molecule type" value="Genomic_DNA"/>
</dbReference>
<protein>
    <submittedName>
        <fullName evidence="2">Uncharacterized protein</fullName>
    </submittedName>
</protein>